<dbReference type="PANTHER" id="PTHR10634">
    <property type="entry name" value="AN1-TYPE ZINC FINGER PROTEIN"/>
    <property type="match status" value="1"/>
</dbReference>
<comment type="function">
    <text evidence="1">May be involved in environmental stress response.</text>
</comment>
<reference evidence="9" key="1">
    <citation type="submission" date="2024-03" db="EMBL/GenBank/DDBJ databases">
        <title>WGS assembly of Saponaria officinalis var. Norfolk2.</title>
        <authorList>
            <person name="Jenkins J."/>
            <person name="Shu S."/>
            <person name="Grimwood J."/>
            <person name="Barry K."/>
            <person name="Goodstein D."/>
            <person name="Schmutz J."/>
            <person name="Leebens-Mack J."/>
            <person name="Osbourn A."/>
        </authorList>
    </citation>
    <scope>NUCLEOTIDE SEQUENCE [LARGE SCALE GENOMIC DNA]</scope>
    <source>
        <strain evidence="9">JIC</strain>
    </source>
</reference>
<dbReference type="SMART" id="SM00154">
    <property type="entry name" value="ZnF_AN1"/>
    <property type="match status" value="1"/>
</dbReference>
<dbReference type="AlphaFoldDB" id="A0AAW1MB68"/>
<dbReference type="InterPro" id="IPR050652">
    <property type="entry name" value="AN1_A20_ZnFinger"/>
</dbReference>
<name>A0AAW1MB68_SAPOF</name>
<dbReference type="Gene3D" id="4.10.1110.10">
    <property type="entry name" value="AN1-like Zinc finger"/>
    <property type="match status" value="1"/>
</dbReference>
<keyword evidence="3 5" id="KW-0863">Zinc-finger</keyword>
<dbReference type="Gene3D" id="1.20.5.4770">
    <property type="match status" value="1"/>
</dbReference>
<feature type="region of interest" description="Disordered" evidence="6">
    <location>
        <begin position="43"/>
        <end position="107"/>
    </location>
</feature>
<organism evidence="9 10">
    <name type="scientific">Saponaria officinalis</name>
    <name type="common">Common soapwort</name>
    <name type="synonym">Lychnis saponaria</name>
    <dbReference type="NCBI Taxonomy" id="3572"/>
    <lineage>
        <taxon>Eukaryota</taxon>
        <taxon>Viridiplantae</taxon>
        <taxon>Streptophyta</taxon>
        <taxon>Embryophyta</taxon>
        <taxon>Tracheophyta</taxon>
        <taxon>Spermatophyta</taxon>
        <taxon>Magnoliopsida</taxon>
        <taxon>eudicotyledons</taxon>
        <taxon>Gunneridae</taxon>
        <taxon>Pentapetalae</taxon>
        <taxon>Caryophyllales</taxon>
        <taxon>Caryophyllaceae</taxon>
        <taxon>Caryophylleae</taxon>
        <taxon>Saponaria</taxon>
    </lineage>
</organism>
<dbReference type="GO" id="GO:0003677">
    <property type="term" value="F:DNA binding"/>
    <property type="evidence" value="ECO:0007669"/>
    <property type="project" value="InterPro"/>
</dbReference>
<evidence type="ECO:0000256" key="3">
    <source>
        <dbReference type="ARBA" id="ARBA00022771"/>
    </source>
</evidence>
<evidence type="ECO:0000259" key="8">
    <source>
        <dbReference type="PROSITE" id="PS51039"/>
    </source>
</evidence>
<dbReference type="PANTHER" id="PTHR10634:SF98">
    <property type="entry name" value="ZINC FINGER A20 AND AN1 DOMAIN-CONTAINING STRESS-ASSOCIATED PROTEIN 3"/>
    <property type="match status" value="1"/>
</dbReference>
<dbReference type="SMART" id="SM00259">
    <property type="entry name" value="ZnF_A20"/>
    <property type="match status" value="1"/>
</dbReference>
<proteinExistence type="predicted"/>
<evidence type="ECO:0000256" key="5">
    <source>
        <dbReference type="PROSITE-ProRule" id="PRU00449"/>
    </source>
</evidence>
<dbReference type="PROSITE" id="PS51039">
    <property type="entry name" value="ZF_AN1"/>
    <property type="match status" value="1"/>
</dbReference>
<dbReference type="InterPro" id="IPR000058">
    <property type="entry name" value="Znf_AN1"/>
</dbReference>
<dbReference type="InterPro" id="IPR002653">
    <property type="entry name" value="Znf_A20"/>
</dbReference>
<dbReference type="PROSITE" id="PS51036">
    <property type="entry name" value="ZF_A20"/>
    <property type="match status" value="1"/>
</dbReference>
<gene>
    <name evidence="9" type="ORF">RND81_03G221600</name>
</gene>
<keyword evidence="4" id="KW-0862">Zinc</keyword>
<dbReference type="Pfam" id="PF01428">
    <property type="entry name" value="zf-AN1"/>
    <property type="match status" value="1"/>
</dbReference>
<dbReference type="InterPro" id="IPR035896">
    <property type="entry name" value="AN1-like_Znf"/>
</dbReference>
<evidence type="ECO:0000256" key="6">
    <source>
        <dbReference type="SAM" id="MobiDB-lite"/>
    </source>
</evidence>
<evidence type="ECO:0000256" key="1">
    <source>
        <dbReference type="ARBA" id="ARBA00003732"/>
    </source>
</evidence>
<evidence type="ECO:0000256" key="4">
    <source>
        <dbReference type="ARBA" id="ARBA00022833"/>
    </source>
</evidence>
<keyword evidence="2" id="KW-0479">Metal-binding</keyword>
<sequence>MKNNNNDNEPPLCATGCGFYGSAAQNNLCSKCFRDFLKKKALEQERPKKTDDDNNNKVDNVKNVTKESDHRRPKSTPSTNNNDDDDNNNKVDNVKNVTKESGDSSEQIKTTVIKKKKRCGTCNKRVGLIGFECKCGGMYCGSHRYPEMHSCPHDYRTVEREALSKTLYAAAECKADKLQYRM</sequence>
<evidence type="ECO:0000259" key="7">
    <source>
        <dbReference type="PROSITE" id="PS51036"/>
    </source>
</evidence>
<keyword evidence="10" id="KW-1185">Reference proteome</keyword>
<dbReference type="Pfam" id="PF01754">
    <property type="entry name" value="zf-A20"/>
    <property type="match status" value="1"/>
</dbReference>
<feature type="domain" description="AN1-type" evidence="8">
    <location>
        <begin position="113"/>
        <end position="159"/>
    </location>
</feature>
<dbReference type="Proteomes" id="UP001443914">
    <property type="component" value="Unassembled WGS sequence"/>
</dbReference>
<feature type="compositionally biased region" description="Basic and acidic residues" evidence="6">
    <location>
        <begin position="43"/>
        <end position="70"/>
    </location>
</feature>
<evidence type="ECO:0000256" key="2">
    <source>
        <dbReference type="ARBA" id="ARBA00022723"/>
    </source>
</evidence>
<protein>
    <recommendedName>
        <fullName evidence="11">Zinc finger protein</fullName>
    </recommendedName>
</protein>
<evidence type="ECO:0000313" key="10">
    <source>
        <dbReference type="Proteomes" id="UP001443914"/>
    </source>
</evidence>
<feature type="domain" description="A20-type" evidence="7">
    <location>
        <begin position="7"/>
        <end position="41"/>
    </location>
</feature>
<dbReference type="SUPFAM" id="SSF57716">
    <property type="entry name" value="Glucocorticoid receptor-like (DNA-binding domain)"/>
    <property type="match status" value="1"/>
</dbReference>
<comment type="caution">
    <text evidence="9">The sequence shown here is derived from an EMBL/GenBank/DDBJ whole genome shotgun (WGS) entry which is preliminary data.</text>
</comment>
<dbReference type="SUPFAM" id="SSF118310">
    <property type="entry name" value="AN1-like Zinc finger"/>
    <property type="match status" value="1"/>
</dbReference>
<feature type="compositionally biased region" description="Basic and acidic residues" evidence="6">
    <location>
        <begin position="87"/>
        <end position="102"/>
    </location>
</feature>
<dbReference type="EMBL" id="JBDFQZ010000003">
    <property type="protein sequence ID" value="KAK9743167.1"/>
    <property type="molecule type" value="Genomic_DNA"/>
</dbReference>
<evidence type="ECO:0000313" key="9">
    <source>
        <dbReference type="EMBL" id="KAK9743167.1"/>
    </source>
</evidence>
<accession>A0AAW1MB68</accession>
<evidence type="ECO:0008006" key="11">
    <source>
        <dbReference type="Google" id="ProtNLM"/>
    </source>
</evidence>
<dbReference type="GO" id="GO:0008270">
    <property type="term" value="F:zinc ion binding"/>
    <property type="evidence" value="ECO:0007669"/>
    <property type="project" value="UniProtKB-KW"/>
</dbReference>